<dbReference type="KEGG" id="step:IC006_2001"/>
<dbReference type="STRING" id="1294262.GCA_001316085_01673"/>
<dbReference type="GeneID" id="41715758"/>
<gene>
    <name evidence="2" type="ORF">IC006_2001</name>
</gene>
<evidence type="ECO:0000313" key="2">
    <source>
        <dbReference type="EMBL" id="BBG24668.1"/>
    </source>
</evidence>
<dbReference type="InterPro" id="IPR023753">
    <property type="entry name" value="FAD/NAD-binding_dom"/>
</dbReference>
<organism evidence="2 3">
    <name type="scientific">Sulfuracidifex tepidarius</name>
    <dbReference type="NCBI Taxonomy" id="1294262"/>
    <lineage>
        <taxon>Archaea</taxon>
        <taxon>Thermoproteota</taxon>
        <taxon>Thermoprotei</taxon>
        <taxon>Sulfolobales</taxon>
        <taxon>Sulfolobaceae</taxon>
        <taxon>Sulfuracidifex</taxon>
    </lineage>
</organism>
<dbReference type="GO" id="GO:0016491">
    <property type="term" value="F:oxidoreductase activity"/>
    <property type="evidence" value="ECO:0007669"/>
    <property type="project" value="InterPro"/>
</dbReference>
<dbReference type="PANTHER" id="PTHR43755">
    <property type="match status" value="1"/>
</dbReference>
<dbReference type="EMBL" id="AP018929">
    <property type="protein sequence ID" value="BBG24668.1"/>
    <property type="molecule type" value="Genomic_DNA"/>
</dbReference>
<feature type="domain" description="FAD/NAD(P)-binding" evidence="1">
    <location>
        <begin position="6"/>
        <end position="275"/>
    </location>
</feature>
<sequence>MEGKKHVVIIGAGNGGVVTANQLAKEGNLHVTVLDKSAYHVYQPGLVDLMFDESMTPGMIMKETKLILDRRVNFVQKKVIKADVDNHKVVTEDGSEYSYDYLVISPGVTEKKKFNFPAWHDIDSVTKIREGITDLNGKNVVVGYYGLIKCPAAPFEISFMLKRKYPKANVTLLNPVAQPPKLQVPMANLLGQASKEMGIQVKRGFKLSGIDGNTMISEDGEKFQFDYAIIDSPIHVHKEFEDLSDDSGLIPVDKASLKFKDFDNVYAIGDTTNITFPPKTGALAHFEAIHVAKSILSNVNGGNKPVFDGRAMCAVYAGNNKGMMVYMDYEKSTAQGRNFMFYASKKLFMSLYWASLTGSLDKTLEAFSNSIAKTAVKTPN</sequence>
<dbReference type="Proteomes" id="UP000322983">
    <property type="component" value="Chromosome"/>
</dbReference>
<protein>
    <submittedName>
        <fullName evidence="2">Sulfide-quinone reductase</fullName>
    </submittedName>
</protein>
<name>A0A510DXI7_9CREN</name>
<dbReference type="AlphaFoldDB" id="A0A510DXI7"/>
<accession>A0A510DXI7</accession>
<proteinExistence type="predicted"/>
<dbReference type="Pfam" id="PF07992">
    <property type="entry name" value="Pyr_redox_2"/>
    <property type="match status" value="1"/>
</dbReference>
<keyword evidence="3" id="KW-1185">Reference proteome</keyword>
<dbReference type="InterPro" id="IPR052541">
    <property type="entry name" value="SQRD"/>
</dbReference>
<dbReference type="SUPFAM" id="SSF51905">
    <property type="entry name" value="FAD/NAD(P)-binding domain"/>
    <property type="match status" value="1"/>
</dbReference>
<reference evidence="2 3" key="1">
    <citation type="journal article" date="2020" name="Int. J. Syst. Evol. Microbiol.">
        <title>Sulfuracidifex tepidarius gen. nov., sp. nov. and transfer of Sulfolobus metallicus Huber and Stetter 1992 to the genus Sulfuracidifex as Sulfuracidifex metallicus comb. nov.</title>
        <authorList>
            <person name="Itoh T."/>
            <person name="Miura T."/>
            <person name="Sakai H.D."/>
            <person name="Kato S."/>
            <person name="Ohkuma M."/>
            <person name="Takashina T."/>
        </authorList>
    </citation>
    <scope>NUCLEOTIDE SEQUENCE [LARGE SCALE GENOMIC DNA]</scope>
    <source>
        <strain evidence="2 3">IC-006</strain>
    </source>
</reference>
<dbReference type="RefSeq" id="WP_084739750.1">
    <property type="nucleotide sequence ID" value="NZ_AP018929.1"/>
</dbReference>
<dbReference type="InterPro" id="IPR036188">
    <property type="entry name" value="FAD/NAD-bd_sf"/>
</dbReference>
<evidence type="ECO:0000259" key="1">
    <source>
        <dbReference type="Pfam" id="PF07992"/>
    </source>
</evidence>
<dbReference type="Gene3D" id="3.50.50.100">
    <property type="match status" value="1"/>
</dbReference>
<dbReference type="PRINTS" id="PR00411">
    <property type="entry name" value="PNDRDTASEI"/>
</dbReference>
<dbReference type="OrthoDB" id="38899at2157"/>
<evidence type="ECO:0000313" key="3">
    <source>
        <dbReference type="Proteomes" id="UP000322983"/>
    </source>
</evidence>
<dbReference type="PANTHER" id="PTHR43755:SF1">
    <property type="entry name" value="FAD-DEPENDENT PYRIDINE NUCLEOTIDE-DISULPHIDE OXIDOREDUCTASE"/>
    <property type="match status" value="1"/>
</dbReference>